<sequence length="111" mass="12281">MVETKSVSSHGAQMPSECELPRAIVMPFEAWALEEQPKQVLSKISLAEGGSATIRNVQVEAAMRKREKITINNADDVVAPGEYARNRRELLDAKRGVIEVEVLKLKPPATR</sequence>
<keyword evidence="2" id="KW-1185">Reference proteome</keyword>
<proteinExistence type="predicted"/>
<dbReference type="EMBL" id="MJBS01000023">
    <property type="protein sequence ID" value="OHF00943.1"/>
    <property type="molecule type" value="Genomic_DNA"/>
</dbReference>
<accession>A0A1G4BHY3</accession>
<name>A0A1G4BHY3_9PEZI</name>
<reference evidence="1 2" key="1">
    <citation type="submission" date="2016-09" db="EMBL/GenBank/DDBJ databases">
        <authorList>
            <person name="Capua I."/>
            <person name="De Benedictis P."/>
            <person name="Joannis T."/>
            <person name="Lombin L.H."/>
            <person name="Cattoli G."/>
        </authorList>
    </citation>
    <scope>NUCLEOTIDE SEQUENCE [LARGE SCALE GENOMIC DNA]</scope>
    <source>
        <strain evidence="1 2">IMI 309357</strain>
    </source>
</reference>
<gene>
    <name evidence="1" type="ORF">CORC01_03771</name>
</gene>
<evidence type="ECO:0000313" key="2">
    <source>
        <dbReference type="Proteomes" id="UP000176998"/>
    </source>
</evidence>
<dbReference type="Proteomes" id="UP000176998">
    <property type="component" value="Unassembled WGS sequence"/>
</dbReference>
<organism evidence="1 2">
    <name type="scientific">Colletotrichum orchidophilum</name>
    <dbReference type="NCBI Taxonomy" id="1209926"/>
    <lineage>
        <taxon>Eukaryota</taxon>
        <taxon>Fungi</taxon>
        <taxon>Dikarya</taxon>
        <taxon>Ascomycota</taxon>
        <taxon>Pezizomycotina</taxon>
        <taxon>Sordariomycetes</taxon>
        <taxon>Hypocreomycetidae</taxon>
        <taxon>Glomerellales</taxon>
        <taxon>Glomerellaceae</taxon>
        <taxon>Colletotrichum</taxon>
    </lineage>
</organism>
<dbReference type="GeneID" id="34556930"/>
<evidence type="ECO:0000313" key="1">
    <source>
        <dbReference type="EMBL" id="OHF00943.1"/>
    </source>
</evidence>
<protein>
    <submittedName>
        <fullName evidence="1">Alpha-xylosidase</fullName>
    </submittedName>
</protein>
<comment type="caution">
    <text evidence="1">The sequence shown here is derived from an EMBL/GenBank/DDBJ whole genome shotgun (WGS) entry which is preliminary data.</text>
</comment>
<dbReference type="AlphaFoldDB" id="A0A1G4BHY3"/>
<dbReference type="RefSeq" id="XP_022478085.1">
    <property type="nucleotide sequence ID" value="XM_022615420.1"/>
</dbReference>